<name>A0ABQ5K5T5_9EUKA</name>
<dbReference type="InterPro" id="IPR006287">
    <property type="entry name" value="DJ-1"/>
</dbReference>
<dbReference type="Pfam" id="PF01965">
    <property type="entry name" value="DJ-1_PfpI"/>
    <property type="match status" value="1"/>
</dbReference>
<feature type="domain" description="DJ-1/PfpI" evidence="1">
    <location>
        <begin position="3"/>
        <end position="166"/>
    </location>
</feature>
<organism evidence="2 3">
    <name type="scientific">Aduncisulcus paluster</name>
    <dbReference type="NCBI Taxonomy" id="2918883"/>
    <lineage>
        <taxon>Eukaryota</taxon>
        <taxon>Metamonada</taxon>
        <taxon>Carpediemonas-like organisms</taxon>
        <taxon>Aduncisulcus</taxon>
    </lineage>
</organism>
<dbReference type="Gene3D" id="3.40.50.880">
    <property type="match status" value="1"/>
</dbReference>
<dbReference type="EMBL" id="BQXS01012730">
    <property type="protein sequence ID" value="GKT27296.1"/>
    <property type="molecule type" value="Genomic_DNA"/>
</dbReference>
<dbReference type="InterPro" id="IPR002818">
    <property type="entry name" value="DJ-1/PfpI"/>
</dbReference>
<gene>
    <name evidence="2" type="ORF">ADUPG1_013746</name>
</gene>
<dbReference type="SUPFAM" id="SSF52317">
    <property type="entry name" value="Class I glutamine amidotransferase-like"/>
    <property type="match status" value="1"/>
</dbReference>
<accession>A0ABQ5K5T5</accession>
<dbReference type="Proteomes" id="UP001057375">
    <property type="component" value="Unassembled WGS sequence"/>
</dbReference>
<dbReference type="InterPro" id="IPR029062">
    <property type="entry name" value="Class_I_gatase-like"/>
</dbReference>
<sequence length="184" mass="19141">MTKNVFVILANGCETIEAMSPIDVLRRAGCHVTTLSLSSSVEVKTAQDVIVKADKSIGSVSSIPDAIVLPGGLGGAKNIAASSPLKSLCKSILDNGGHVCAICATPGVALAPWGMLHGKRATCYPSFEKSFHSSTTYVDEQVVVDGQIVTSAGPGTALPFSYKILEVLGMKEKASQLSKGMLYL</sequence>
<dbReference type="CDD" id="cd03135">
    <property type="entry name" value="GATase1_DJ-1"/>
    <property type="match status" value="1"/>
</dbReference>
<evidence type="ECO:0000259" key="1">
    <source>
        <dbReference type="Pfam" id="PF01965"/>
    </source>
</evidence>
<reference evidence="2" key="1">
    <citation type="submission" date="2022-03" db="EMBL/GenBank/DDBJ databases">
        <title>Draft genome sequence of Aduncisulcus paluster, a free-living microaerophilic Fornicata.</title>
        <authorList>
            <person name="Yuyama I."/>
            <person name="Kume K."/>
            <person name="Tamura T."/>
            <person name="Inagaki Y."/>
            <person name="Hashimoto T."/>
        </authorList>
    </citation>
    <scope>NUCLEOTIDE SEQUENCE</scope>
    <source>
        <strain evidence="2">NY0171</strain>
    </source>
</reference>
<comment type="caution">
    <text evidence="2">The sequence shown here is derived from an EMBL/GenBank/DDBJ whole genome shotgun (WGS) entry which is preliminary data.</text>
</comment>
<protein>
    <submittedName>
        <fullName evidence="2">Protein/nucleic acid deglycase DJ-1 like protein</fullName>
    </submittedName>
</protein>
<keyword evidence="3" id="KW-1185">Reference proteome</keyword>
<evidence type="ECO:0000313" key="3">
    <source>
        <dbReference type="Proteomes" id="UP001057375"/>
    </source>
</evidence>
<evidence type="ECO:0000313" key="2">
    <source>
        <dbReference type="EMBL" id="GKT27296.1"/>
    </source>
</evidence>
<dbReference type="PANTHER" id="PTHR48094:SF12">
    <property type="entry name" value="PARKINSON DISEASE PROTEIN 7 HOMOLOG"/>
    <property type="match status" value="1"/>
</dbReference>
<dbReference type="InterPro" id="IPR050325">
    <property type="entry name" value="Prot/Nucl_acid_deglycase"/>
</dbReference>
<proteinExistence type="predicted"/>
<dbReference type="PANTHER" id="PTHR48094">
    <property type="entry name" value="PROTEIN/NUCLEIC ACID DEGLYCASE DJ-1-RELATED"/>
    <property type="match status" value="1"/>
</dbReference>
<dbReference type="NCBIfam" id="TIGR01383">
    <property type="entry name" value="not_thiJ"/>
    <property type="match status" value="1"/>
</dbReference>